<name>A0AAU7CVX2_9BACT</name>
<dbReference type="Gene3D" id="3.40.50.720">
    <property type="entry name" value="NAD(P)-binding Rossmann-like Domain"/>
    <property type="match status" value="1"/>
</dbReference>
<dbReference type="InterPro" id="IPR006108">
    <property type="entry name" value="3HC_DH_C"/>
</dbReference>
<evidence type="ECO:0000259" key="3">
    <source>
        <dbReference type="Pfam" id="PF00725"/>
    </source>
</evidence>
<dbReference type="InterPro" id="IPR036291">
    <property type="entry name" value="NAD(P)-bd_dom_sf"/>
</dbReference>
<dbReference type="GO" id="GO:0070403">
    <property type="term" value="F:NAD+ binding"/>
    <property type="evidence" value="ECO:0007669"/>
    <property type="project" value="InterPro"/>
</dbReference>
<organism evidence="5">
    <name type="scientific">Edaphobacter paludis</name>
    <dbReference type="NCBI Taxonomy" id="3035702"/>
    <lineage>
        <taxon>Bacteria</taxon>
        <taxon>Pseudomonadati</taxon>
        <taxon>Acidobacteriota</taxon>
        <taxon>Terriglobia</taxon>
        <taxon>Terriglobales</taxon>
        <taxon>Acidobacteriaceae</taxon>
        <taxon>Edaphobacter</taxon>
    </lineage>
</organism>
<evidence type="ECO:0000313" key="5">
    <source>
        <dbReference type="EMBL" id="XBH09638.1"/>
    </source>
</evidence>
<dbReference type="Gene3D" id="1.10.1040.10">
    <property type="entry name" value="N-(1-d-carboxylethyl)-l-norvaline Dehydrogenase, domain 2"/>
    <property type="match status" value="1"/>
</dbReference>
<dbReference type="GO" id="GO:0016616">
    <property type="term" value="F:oxidoreductase activity, acting on the CH-OH group of donors, NAD or NADP as acceptor"/>
    <property type="evidence" value="ECO:0007669"/>
    <property type="project" value="InterPro"/>
</dbReference>
<accession>A0AAU7CVX2</accession>
<keyword evidence="1" id="KW-0560">Oxidoreductase</keyword>
<dbReference type="InterPro" id="IPR013328">
    <property type="entry name" value="6PGD_dom2"/>
</dbReference>
<reference evidence="5" key="1">
    <citation type="submission" date="2023-03" db="EMBL/GenBank/DDBJ databases">
        <title>Edaphobacter sp.</title>
        <authorList>
            <person name="Huber K.J."/>
            <person name="Papendorf J."/>
            <person name="Pilke C."/>
            <person name="Bunk B."/>
            <person name="Sproeer C."/>
            <person name="Pester M."/>
        </authorList>
    </citation>
    <scope>NUCLEOTIDE SEQUENCE</scope>
    <source>
        <strain evidence="5">DSM 109919</strain>
    </source>
</reference>
<dbReference type="PIRSF" id="PIRSF000105">
    <property type="entry name" value="HCDH"/>
    <property type="match status" value="1"/>
</dbReference>
<evidence type="ECO:0000259" key="4">
    <source>
        <dbReference type="Pfam" id="PF02737"/>
    </source>
</evidence>
<sequence length="290" mass="32000">MNYTLPSDFKARPMAILGAGTLGRRIALMLATQGAEVRIFDKSETALEQAKKYIGQELPSLVEKTPGASEGTIRPMTDLADAVRDCWLVVEALPEKLELKKDIFRQLDQLAPRDAILASNSSSYPSSQFIDHVSPEGRKRVANTHFYMPPGLNALDVMTCGETDPGVIEALMKQLPTYGLIPFHVLKESIGFIFNRIWAAIKRESLLVVATGVSTPADVDQMFKIVMGSTTAPFQLMDQVGLDVVLDIEKHYAQVNPNLPIEPRTLLEQYVSKGKLGVKTGSGFYDYPQK</sequence>
<dbReference type="SUPFAM" id="SSF48179">
    <property type="entry name" value="6-phosphogluconate dehydrogenase C-terminal domain-like"/>
    <property type="match status" value="1"/>
</dbReference>
<dbReference type="Pfam" id="PF00725">
    <property type="entry name" value="3HCDH"/>
    <property type="match status" value="1"/>
</dbReference>
<dbReference type="RefSeq" id="WP_348267146.1">
    <property type="nucleotide sequence ID" value="NZ_CP121194.1"/>
</dbReference>
<protein>
    <submittedName>
        <fullName evidence="5">3-hydroxyacyl-CoA dehydrogenase family protein</fullName>
    </submittedName>
</protein>
<evidence type="ECO:0000256" key="2">
    <source>
        <dbReference type="PIRSR" id="PIRSR000105-1"/>
    </source>
</evidence>
<dbReference type="GO" id="GO:0006631">
    <property type="term" value="P:fatty acid metabolic process"/>
    <property type="evidence" value="ECO:0007669"/>
    <property type="project" value="InterPro"/>
</dbReference>
<feature type="site" description="Important for catalytic activity" evidence="2">
    <location>
        <position position="145"/>
    </location>
</feature>
<dbReference type="PANTHER" id="PTHR48075">
    <property type="entry name" value="3-HYDROXYACYL-COA DEHYDROGENASE FAMILY PROTEIN"/>
    <property type="match status" value="1"/>
</dbReference>
<dbReference type="InterPro" id="IPR008927">
    <property type="entry name" value="6-PGluconate_DH-like_C_sf"/>
</dbReference>
<dbReference type="InterPro" id="IPR022694">
    <property type="entry name" value="3-OHacyl-CoA_DH"/>
</dbReference>
<dbReference type="Pfam" id="PF02737">
    <property type="entry name" value="3HCDH_N"/>
    <property type="match status" value="1"/>
</dbReference>
<gene>
    <name evidence="5" type="ORF">P4G45_14255</name>
</gene>
<feature type="domain" description="3-hydroxyacyl-CoA dehydrogenase C-terminal" evidence="3">
    <location>
        <begin position="191"/>
        <end position="287"/>
    </location>
</feature>
<evidence type="ECO:0000256" key="1">
    <source>
        <dbReference type="ARBA" id="ARBA00023002"/>
    </source>
</evidence>
<dbReference type="InterPro" id="IPR006176">
    <property type="entry name" value="3-OHacyl-CoA_DH_NAD-bd"/>
</dbReference>
<dbReference type="AlphaFoldDB" id="A0AAU7CVX2"/>
<feature type="domain" description="3-hydroxyacyl-CoA dehydrogenase NAD binding" evidence="4">
    <location>
        <begin position="15"/>
        <end position="185"/>
    </location>
</feature>
<dbReference type="SUPFAM" id="SSF51735">
    <property type="entry name" value="NAD(P)-binding Rossmann-fold domains"/>
    <property type="match status" value="1"/>
</dbReference>
<dbReference type="EMBL" id="CP121194">
    <property type="protein sequence ID" value="XBH09638.1"/>
    <property type="molecule type" value="Genomic_DNA"/>
</dbReference>
<dbReference type="KEGG" id="epl:P4G45_14255"/>
<dbReference type="PANTHER" id="PTHR48075:SF3">
    <property type="entry name" value="3-HYDROXYACYL-COA DEHYDROGENASE"/>
    <property type="match status" value="1"/>
</dbReference>
<proteinExistence type="predicted"/>